<feature type="region of interest" description="Disordered" evidence="1">
    <location>
        <begin position="177"/>
        <end position="233"/>
    </location>
</feature>
<comment type="caution">
    <text evidence="3">The sequence shown here is derived from an EMBL/GenBank/DDBJ whole genome shotgun (WGS) entry which is preliminary data.</text>
</comment>
<evidence type="ECO:0000256" key="1">
    <source>
        <dbReference type="SAM" id="MobiDB-lite"/>
    </source>
</evidence>
<protein>
    <submittedName>
        <fullName evidence="3">Uncharacterized protein</fullName>
    </submittedName>
</protein>
<keyword evidence="2" id="KW-0812">Transmembrane</keyword>
<dbReference type="AlphaFoldDB" id="A0A8H8CQD8"/>
<feature type="compositionally biased region" description="Polar residues" evidence="1">
    <location>
        <begin position="219"/>
        <end position="233"/>
    </location>
</feature>
<feature type="transmembrane region" description="Helical" evidence="2">
    <location>
        <begin position="237"/>
        <end position="261"/>
    </location>
</feature>
<evidence type="ECO:0000313" key="3">
    <source>
        <dbReference type="EMBL" id="KAG5173014.1"/>
    </source>
</evidence>
<keyword evidence="2" id="KW-1133">Transmembrane helix</keyword>
<dbReference type="Gene3D" id="2.60.120.260">
    <property type="entry name" value="Galactose-binding domain-like"/>
    <property type="match status" value="1"/>
</dbReference>
<reference evidence="3" key="1">
    <citation type="submission" date="2021-02" db="EMBL/GenBank/DDBJ databases">
        <title>Psilocybe cubensis genome.</title>
        <authorList>
            <person name="Mckernan K.J."/>
            <person name="Crawford S."/>
            <person name="Trippe A."/>
            <person name="Kane L.T."/>
            <person name="Mclaughlin S."/>
        </authorList>
    </citation>
    <scope>NUCLEOTIDE SEQUENCE [LARGE SCALE GENOMIC DNA]</scope>
    <source>
        <strain evidence="3">MGC-MH-2018</strain>
    </source>
</reference>
<keyword evidence="2" id="KW-0472">Membrane</keyword>
<name>A0A8H8CQD8_PSICU</name>
<dbReference type="EMBL" id="JAFIQS010000002">
    <property type="protein sequence ID" value="KAG5173014.1"/>
    <property type="molecule type" value="Genomic_DNA"/>
</dbReference>
<proteinExistence type="predicted"/>
<accession>A0A8H8CQD8</accession>
<feature type="region of interest" description="Disordered" evidence="1">
    <location>
        <begin position="306"/>
        <end position="337"/>
    </location>
</feature>
<gene>
    <name evidence="3" type="ORF">JR316_002519</name>
</gene>
<organism evidence="3">
    <name type="scientific">Psilocybe cubensis</name>
    <name type="common">Psychedelic mushroom</name>
    <name type="synonym">Stropharia cubensis</name>
    <dbReference type="NCBI Taxonomy" id="181762"/>
    <lineage>
        <taxon>Eukaryota</taxon>
        <taxon>Fungi</taxon>
        <taxon>Dikarya</taxon>
        <taxon>Basidiomycota</taxon>
        <taxon>Agaricomycotina</taxon>
        <taxon>Agaricomycetes</taxon>
        <taxon>Agaricomycetidae</taxon>
        <taxon>Agaricales</taxon>
        <taxon>Agaricineae</taxon>
        <taxon>Strophariaceae</taxon>
        <taxon>Psilocybe</taxon>
    </lineage>
</organism>
<evidence type="ECO:0000256" key="2">
    <source>
        <dbReference type="SAM" id="Phobius"/>
    </source>
</evidence>
<feature type="region of interest" description="Disordered" evidence="1">
    <location>
        <begin position="444"/>
        <end position="487"/>
    </location>
</feature>
<feature type="compositionally biased region" description="Polar residues" evidence="1">
    <location>
        <begin position="310"/>
        <end position="333"/>
    </location>
</feature>
<sequence length="515" mass="53273">MLLGSSAMSLYEGSIDDNDPQIIYSDGWELVTSDGNWHGTMHSTSTIVSSARVRFTGTRIAFICTIPTGDGQLSQASFVVDGGAPVRIAHATTPPVQWQTTFWDSGPLPYGSHLVTMTNTGNDAYLRLDRIDYDPTTGNAPSSRAAVPQTKTVVGGTATVQSTVTSVVVVSESSGAVSSSSSVTSTGGQSLQTGTVAVPTNSNTSPEPSSSAGAKLNDSDTGSSPDAQKSSSATPPVAAIVGCVLGALLAIALIALVLLFYRRKKSQRAMSAYLDESAIHGGGGTGAQGLVGSRWRGVKRTMPTPFSIARGSTSNLAPQSNTEPSLDTSPTGESSNISLTSLSSPFNYYDSSRGVVSASASVYHHASESSSQAHGSYGSYMYQYNGAAGAGSSVGGQITGGSSSKHAEFVAEQQHQYNQRQQQQQQMQQIDPRAVVFGRAGTLSNRALPLPPPPSQSQLQSQSHHQHYEESDAGGAPSSVGPFMDEVPPPAYPGCVVHNLNNQGGGGATQMSGSG</sequence>
<feature type="compositionally biased region" description="Low complexity" evidence="1">
    <location>
        <begin position="177"/>
        <end position="211"/>
    </location>
</feature>